<name>A0A7U2I7N5_PHANO</name>
<proteinExistence type="predicted"/>
<dbReference type="EMBL" id="CP069036">
    <property type="protein sequence ID" value="QRD03097.1"/>
    <property type="molecule type" value="Genomic_DNA"/>
</dbReference>
<dbReference type="VEuPathDB" id="FungiDB:JI435_419130"/>
<sequence length="95" mass="10984">MMVMSRQGKLGSWFGVGWYMSRANLWRAVSEGNWRETVVHMPCCLSLYGRSASRDWVPTFVFTHHSKHSTQAAQHLKMAVHFESNNARPGRLYIN</sequence>
<accession>A0A7U2I7N5</accession>
<gene>
    <name evidence="1" type="ORF">JI435_419130</name>
</gene>
<organism evidence="1 2">
    <name type="scientific">Phaeosphaeria nodorum (strain SN15 / ATCC MYA-4574 / FGSC 10173)</name>
    <name type="common">Glume blotch fungus</name>
    <name type="synonym">Parastagonospora nodorum</name>
    <dbReference type="NCBI Taxonomy" id="321614"/>
    <lineage>
        <taxon>Eukaryota</taxon>
        <taxon>Fungi</taxon>
        <taxon>Dikarya</taxon>
        <taxon>Ascomycota</taxon>
        <taxon>Pezizomycotina</taxon>
        <taxon>Dothideomycetes</taxon>
        <taxon>Pleosporomycetidae</taxon>
        <taxon>Pleosporales</taxon>
        <taxon>Pleosporineae</taxon>
        <taxon>Phaeosphaeriaceae</taxon>
        <taxon>Parastagonospora</taxon>
    </lineage>
</organism>
<dbReference type="Proteomes" id="UP000663193">
    <property type="component" value="Chromosome 14"/>
</dbReference>
<dbReference type="AlphaFoldDB" id="A0A7U2I7N5"/>
<protein>
    <submittedName>
        <fullName evidence="1">Uncharacterized protein</fullName>
    </submittedName>
</protein>
<keyword evidence="2" id="KW-1185">Reference proteome</keyword>
<evidence type="ECO:0000313" key="2">
    <source>
        <dbReference type="Proteomes" id="UP000663193"/>
    </source>
</evidence>
<reference evidence="2" key="1">
    <citation type="journal article" date="2021" name="BMC Genomics">
        <title>Chromosome-level genome assembly and manually-curated proteome of model necrotroph Parastagonospora nodorum Sn15 reveals a genome-wide trove of candidate effector homologs, and redundancy of virulence-related functions within an accessory chromosome.</title>
        <authorList>
            <person name="Bertazzoni S."/>
            <person name="Jones D.A.B."/>
            <person name="Phan H.T."/>
            <person name="Tan K.-C."/>
            <person name="Hane J.K."/>
        </authorList>
    </citation>
    <scope>NUCLEOTIDE SEQUENCE [LARGE SCALE GENOMIC DNA]</scope>
    <source>
        <strain evidence="2">SN15 / ATCC MYA-4574 / FGSC 10173)</strain>
    </source>
</reference>
<evidence type="ECO:0000313" key="1">
    <source>
        <dbReference type="EMBL" id="QRD03097.1"/>
    </source>
</evidence>